<dbReference type="SUPFAM" id="SSF51126">
    <property type="entry name" value="Pectin lyase-like"/>
    <property type="match status" value="1"/>
</dbReference>
<dbReference type="InterPro" id="IPR058094">
    <property type="entry name" value="Ig-like_OmpL47-like"/>
</dbReference>
<dbReference type="Gene3D" id="2.60.120.560">
    <property type="entry name" value="Exo-inulinase, domain 1"/>
    <property type="match status" value="2"/>
</dbReference>
<evidence type="ECO:0000313" key="4">
    <source>
        <dbReference type="Proteomes" id="UP001305702"/>
    </source>
</evidence>
<feature type="domain" description="BIG2" evidence="2">
    <location>
        <begin position="995"/>
        <end position="1072"/>
    </location>
</feature>
<protein>
    <submittedName>
        <fullName evidence="3">Ig-like domain-containing protein</fullName>
    </submittedName>
</protein>
<evidence type="ECO:0000259" key="2">
    <source>
        <dbReference type="SMART" id="SM00635"/>
    </source>
</evidence>
<dbReference type="InterPro" id="IPR012334">
    <property type="entry name" value="Pectin_lyas_fold"/>
</dbReference>
<dbReference type="Pfam" id="PF02368">
    <property type="entry name" value="Big_2"/>
    <property type="match status" value="2"/>
</dbReference>
<dbReference type="Pfam" id="PF13229">
    <property type="entry name" value="Beta_helix"/>
    <property type="match status" value="1"/>
</dbReference>
<evidence type="ECO:0000313" key="3">
    <source>
        <dbReference type="EMBL" id="WNQ12570.1"/>
    </source>
</evidence>
<dbReference type="PANTHER" id="PTHR36453">
    <property type="entry name" value="SECRETED PROTEIN-RELATED"/>
    <property type="match status" value="1"/>
</dbReference>
<organism evidence="3 4">
    <name type="scientific">Paenibacillus aurantius</name>
    <dbReference type="NCBI Taxonomy" id="2918900"/>
    <lineage>
        <taxon>Bacteria</taxon>
        <taxon>Bacillati</taxon>
        <taxon>Bacillota</taxon>
        <taxon>Bacilli</taxon>
        <taxon>Bacillales</taxon>
        <taxon>Paenibacillaceae</taxon>
        <taxon>Paenibacillus</taxon>
    </lineage>
</organism>
<name>A0AA96LFX4_9BACL</name>
<dbReference type="RefSeq" id="WP_315606348.1">
    <property type="nucleotide sequence ID" value="NZ_CP130318.1"/>
</dbReference>
<dbReference type="InterPro" id="IPR003343">
    <property type="entry name" value="Big_2"/>
</dbReference>
<gene>
    <name evidence="3" type="ORF">MJA45_05945</name>
</gene>
<dbReference type="Proteomes" id="UP001305702">
    <property type="component" value="Chromosome"/>
</dbReference>
<dbReference type="SMART" id="SM00710">
    <property type="entry name" value="PbH1"/>
    <property type="match status" value="5"/>
</dbReference>
<dbReference type="InterPro" id="IPR006626">
    <property type="entry name" value="PbH1"/>
</dbReference>
<dbReference type="InterPro" id="IPR011050">
    <property type="entry name" value="Pectin_lyase_fold/virulence"/>
</dbReference>
<dbReference type="KEGG" id="paun:MJA45_05945"/>
<dbReference type="SUPFAM" id="SSF49373">
    <property type="entry name" value="Invasin/intimin cell-adhesion fragments"/>
    <property type="match status" value="2"/>
</dbReference>
<dbReference type="SMART" id="SM00635">
    <property type="entry name" value="BID_2"/>
    <property type="match status" value="2"/>
</dbReference>
<dbReference type="Gene3D" id="2.60.40.1080">
    <property type="match status" value="2"/>
</dbReference>
<dbReference type="Gene3D" id="2.160.20.10">
    <property type="entry name" value="Single-stranded right-handed beta-helix, Pectin lyase-like"/>
    <property type="match status" value="2"/>
</dbReference>
<sequence length="1594" mass="174704">MFRTKAILLVIAALLVNLIIPPASQAESGLPESAFYVAGDGSDSNPGTIEAPFRTPERARDAIRQLKHDSGLPDGGVTVFLRGGTYERTAAFQLDAQDSGTADKPITYKAFPGETVRLTGGQWLEKSWFTPVTDAAVLNRIISTDARTKVLQVDLRGHGITDYGVMSRHGYYKANDISQVPPMELYVDGENMTLARWPNNGTVQMGDILDPGPTRKDADLQDRGGTFSYTYDRPQYWTQADDIWLDGIFGYSWEWSYNKIASIDTLNKRITLRYGEMSGLFKNWYPDFHFAQNLLEEIDMPGEYFIDRAQGILYFLPTAAFEADHPSLTVSMLKTPMINALGVSYVTFEDLTLENGRDSAVVLMGGDHVRLVHCDIRNFTNGGVLINTQSRWLYNDFAAATGTHHGIVNSRIHHIGGTAVILNGGSRETLEPGNNYVENSHLYHFAYYHKAYNPGVILTGVGNRVSHSEINDAPHPGILIFGNDHLVEYNNIYDVCKMFSDLGAIYMNAGETPQQRGTVIRRNYFHHIGEAKAGVEGVYPDNFTMGLTIEENIFYRMGNSAIKNNGGAHINTRGNLFIDSKVPYDYADIYLGSDPDKPIAKNYMPKWQALFEKYNNFVGTPYLEKYPELADFFTEDRYYPKTNGYQGNVIYNPTKPRSSITNAQGAYDKYNLLQYANNWVTDRDPGFVNLAAGDLNLMSDAEVFRQIPDFKPIPFNEIGIVGKAGPYLSPDTIPVQGVRAYDRSVTVGIGKTYDLQTAVLPWDATRPQLTFASSDPAVVKVDGNGKLKGGSVGQAVVTVASADNPLLKDEVRVEVVVGDGIYEYTDFETGRNSWPADANRAIIEEDGNHWYKVLKGATAVSSNEYTNYELTFRMKTPPSMPALGTFYIFDRLGANGGDRIGYRKFEDGTSKWLLYNPAWATVKESKLPYEDLAPNTEYSVKLLVKGADISLYVNDTLKLKATDPSHNPSGTIGFYAGGFGYLLFDDIKLSVPSTRVAGLQLDREQANIGADEKLQLKVSFDPSDAVNRSVTWTSNNPEAAVVDENGLVTAVGPGEAVITVRSAENPQAAASCRVVVSDVLLHTDFESGGGGWPVDPNRSIVTENGNHKYRLLKGASATSPRSFSDYDLTFKLKTPSVIPSAATFYLFDRLASGSGGRIGYRKTADGASQWILYNGAWATVKKSDLPYEDLAPNREYNVELIVNGADISLFVDGVLKLKAADPSHHPSGTIGFYAGGFDNLTFDDLVVTQLRKPMTEATVTPSQPDGANGWYVHPVSVQLLPGARSSTISETVYSLDGGANWLPYTAPVTIDQDSGAVGFLYRSVDLVGNAELPQKLSFRLDRLAPETTASLSPEQPDGTNGWYVQPVTVTLKATDATSGVADTVYSLDGGASWQPYTSPIPLERDGRYTITYRSTDQAGNDENPRTATVRLDTTGPAIIVTEPGPGRAYADSEELTPKVMLSDGLSGVDGKQEKVRLDGQEVAVGETIPLYSIPLGRHSLDVTASDAAGNATSVTILFETRTDSASVKALIERFTAMSWIDNSGIANSLLQKLETGSLDALIQEIEAQRGKHLSTAAAEILLRDVRDIQQRSER</sequence>
<feature type="domain" description="BIG2" evidence="2">
    <location>
        <begin position="734"/>
        <end position="811"/>
    </location>
</feature>
<keyword evidence="1" id="KW-0732">Signal</keyword>
<dbReference type="Gene3D" id="3.30.1920.20">
    <property type="match status" value="1"/>
</dbReference>
<accession>A0AA96LFX4</accession>
<keyword evidence="4" id="KW-1185">Reference proteome</keyword>
<feature type="signal peptide" evidence="1">
    <location>
        <begin position="1"/>
        <end position="25"/>
    </location>
</feature>
<dbReference type="InterPro" id="IPR008964">
    <property type="entry name" value="Invasin/intimin_cell_adhesion"/>
</dbReference>
<feature type="chain" id="PRO_5041640113" evidence="1">
    <location>
        <begin position="26"/>
        <end position="1594"/>
    </location>
</feature>
<proteinExistence type="predicted"/>
<dbReference type="EMBL" id="CP130318">
    <property type="protein sequence ID" value="WNQ12570.1"/>
    <property type="molecule type" value="Genomic_DNA"/>
</dbReference>
<dbReference type="PANTHER" id="PTHR36453:SF1">
    <property type="entry name" value="RIGHT HANDED BETA HELIX DOMAIN-CONTAINING PROTEIN"/>
    <property type="match status" value="1"/>
</dbReference>
<reference evidence="3 4" key="1">
    <citation type="submission" date="2022-02" db="EMBL/GenBank/DDBJ databases">
        <title>Paenibacillus sp. MBLB1776 Whole Genome Shotgun Sequencing.</title>
        <authorList>
            <person name="Hwang C.Y."/>
            <person name="Cho E.-S."/>
            <person name="Seo M.-J."/>
        </authorList>
    </citation>
    <scope>NUCLEOTIDE SEQUENCE [LARGE SCALE GENOMIC DNA]</scope>
    <source>
        <strain evidence="3 4">MBLB1776</strain>
    </source>
</reference>
<evidence type="ECO:0000256" key="1">
    <source>
        <dbReference type="SAM" id="SignalP"/>
    </source>
</evidence>
<dbReference type="InterPro" id="IPR039448">
    <property type="entry name" value="Beta_helix"/>
</dbReference>
<dbReference type="NCBIfam" id="NF047446">
    <property type="entry name" value="barrel_OmpL47"/>
    <property type="match status" value="1"/>
</dbReference>